<reference evidence="6 7" key="2">
    <citation type="journal article" date="2021" name="PeerJ">
        <title>Analysis of 44 Vibrio anguillarum genomes reveals high genetic diversity.</title>
        <authorList>
            <person name="Hansen M.J."/>
            <person name="Dalsgaard I."/>
        </authorList>
    </citation>
    <scope>NUCLEOTIDE SEQUENCE [LARGE SCALE GENOMIC DNA]</scope>
    <source>
        <strain evidence="4 7">040915-1/1B</strain>
        <strain evidence="3 6">17-16730-2A</strain>
    </source>
</reference>
<dbReference type="RefSeq" id="WP_013857456.1">
    <property type="nucleotide sequence ID" value="NZ_CP020534.1"/>
</dbReference>
<dbReference type="Proteomes" id="UP000722957">
    <property type="component" value="Unassembled WGS sequence"/>
</dbReference>
<dbReference type="AlphaFoldDB" id="A0A1Q1KP38"/>
<name>A0A1Q1KP38_VIBAN</name>
<evidence type="ECO:0000256" key="1">
    <source>
        <dbReference type="SAM" id="Phobius"/>
    </source>
</evidence>
<evidence type="ECO:0000313" key="2">
    <source>
        <dbReference type="EMBL" id="AZS25573.1"/>
    </source>
</evidence>
<sequence length="106" mass="12944">MEDFFTHIHKLASLWVFIWALPFMFYSYRYCFGDKRYIDELIANLSKEPEQFKEKWYLNTSGLGAGGLFVMYAFFYPLVRYRAKKRTMKFDFFMWANFAFLLSFLI</sequence>
<evidence type="ECO:0000313" key="6">
    <source>
        <dbReference type="Proteomes" id="UP000722957"/>
    </source>
</evidence>
<dbReference type="EMBL" id="RDPI01000803">
    <property type="protein sequence ID" value="MBF4376432.1"/>
    <property type="molecule type" value="Genomic_DNA"/>
</dbReference>
<evidence type="ECO:0000313" key="7">
    <source>
        <dbReference type="Proteomes" id="UP000726136"/>
    </source>
</evidence>
<dbReference type="EMBL" id="RDOM01000084">
    <property type="protein sequence ID" value="MBF4274058.1"/>
    <property type="molecule type" value="Genomic_DNA"/>
</dbReference>
<dbReference type="Proteomes" id="UP000726136">
    <property type="component" value="Unassembled WGS sequence"/>
</dbReference>
<evidence type="ECO:0000313" key="4">
    <source>
        <dbReference type="EMBL" id="MBF4376432.1"/>
    </source>
</evidence>
<keyword evidence="1" id="KW-0812">Transmembrane</keyword>
<proteinExistence type="predicted"/>
<reference evidence="2 5" key="1">
    <citation type="submission" date="2018-12" db="EMBL/GenBank/DDBJ databases">
        <title>Characterization and Draft Genome of Vibrio anguillarum J360 Marine Pathogen Isolated from an Outbreak in Lumpfish (Cyclopterus lumpus).</title>
        <authorList>
            <person name="Vasquez J.I."/>
            <person name="Cao T."/>
            <person name="Chakraborty S."/>
            <person name="Gnanagobal H."/>
            <person name="Wescot J."/>
            <person name="Boyce D."/>
            <person name="Santander J."/>
        </authorList>
    </citation>
    <scope>NUCLEOTIDE SEQUENCE [LARGE SCALE GENOMIC DNA]</scope>
    <source>
        <strain evidence="2 5">J360</strain>
    </source>
</reference>
<feature type="transmembrane region" description="Helical" evidence="1">
    <location>
        <begin position="12"/>
        <end position="28"/>
    </location>
</feature>
<accession>A0A1Q1KP38</accession>
<gene>
    <name evidence="2" type="ORF">DYL72_11470</name>
    <name evidence="3" type="ORF">EAY07_18935</name>
    <name evidence="4" type="ORF">EAY46_25975</name>
</gene>
<organism evidence="3 6">
    <name type="scientific">Vibrio anguillarum</name>
    <name type="common">Listonella anguillarum</name>
    <dbReference type="NCBI Taxonomy" id="55601"/>
    <lineage>
        <taxon>Bacteria</taxon>
        <taxon>Pseudomonadati</taxon>
        <taxon>Pseudomonadota</taxon>
        <taxon>Gammaproteobacteria</taxon>
        <taxon>Vibrionales</taxon>
        <taxon>Vibrionaceae</taxon>
        <taxon>Vibrio</taxon>
    </lineage>
</organism>
<dbReference type="KEGG" id="vau:VANGNB10_cI0712"/>
<keyword evidence="1" id="KW-0472">Membrane</keyword>
<dbReference type="EMBL" id="CP034672">
    <property type="protein sequence ID" value="AZS25573.1"/>
    <property type="molecule type" value="Genomic_DNA"/>
</dbReference>
<dbReference type="Proteomes" id="UP000256923">
    <property type="component" value="Chromosome 1"/>
</dbReference>
<keyword evidence="7" id="KW-1185">Reference proteome</keyword>
<evidence type="ECO:0000313" key="3">
    <source>
        <dbReference type="EMBL" id="MBF4274058.1"/>
    </source>
</evidence>
<feature type="transmembrane region" description="Helical" evidence="1">
    <location>
        <begin position="56"/>
        <end position="76"/>
    </location>
</feature>
<keyword evidence="1" id="KW-1133">Transmembrane helix</keyword>
<evidence type="ECO:0000313" key="5">
    <source>
        <dbReference type="Proteomes" id="UP000256923"/>
    </source>
</evidence>
<dbReference type="OMA" id="WANFAFL"/>
<protein>
    <submittedName>
        <fullName evidence="3">Uncharacterized protein</fullName>
    </submittedName>
</protein>